<dbReference type="Proteomes" id="UP001150266">
    <property type="component" value="Unassembled WGS sequence"/>
</dbReference>
<name>A0A9W9AIU8_9AGAR</name>
<gene>
    <name evidence="3" type="ORF">J3R30DRAFT_3286718</name>
</gene>
<sequence>MSTRHLASPVARGNFFHDSNFYVEVADSSGFRKERFTREDSGSLYRLLTYTPPNRPALTKARKVAKRQPPPYIDRTAAFFCAQLIHYGLKQYKTKEAAKKHLLQAFDAAHYLKVPENILLIEKELKAEYNKANVEAERLYEEKRRKEMERDYRKGQEEQSQNAALMKELRAIADMPVAGTDDAAAMVKRLSDKSLKDAIKVMPEGDLRKIVAKAVKDLPELRDAIEMQVSKSQKTIQKVNKAKNVLKVFFAVAHLDILQPVNNLTDCEFQGHFNVAVPFMSKQWNEFSSDEVFTLKMSHSTTFSHLWGKFEFGGISGIFRSVTSTLPHTFPGGYRVDFLWRGEEFGEGQSSFGEDNKGYIVFLGDGRIKGNMQWMGTFDFAGKHDTEKSRNVVWVKSIPHWKRVWRGYNWHNYEVANRARWGKWGGETRNEKAADSDTTTGSGNSRSDDEDAGDSDCGYHERSMMLVF</sequence>
<organism evidence="3 4">
    <name type="scientific">Lentinula aciculospora</name>
    <dbReference type="NCBI Taxonomy" id="153920"/>
    <lineage>
        <taxon>Eukaryota</taxon>
        <taxon>Fungi</taxon>
        <taxon>Dikarya</taxon>
        <taxon>Basidiomycota</taxon>
        <taxon>Agaricomycotina</taxon>
        <taxon>Agaricomycetes</taxon>
        <taxon>Agaricomycetidae</taxon>
        <taxon>Agaricales</taxon>
        <taxon>Marasmiineae</taxon>
        <taxon>Omphalotaceae</taxon>
        <taxon>Lentinula</taxon>
    </lineage>
</organism>
<dbReference type="AlphaFoldDB" id="A0A9W9AIU8"/>
<keyword evidence="1" id="KW-0175">Coiled coil</keyword>
<feature type="compositionally biased region" description="Polar residues" evidence="2">
    <location>
        <begin position="436"/>
        <end position="445"/>
    </location>
</feature>
<comment type="caution">
    <text evidence="3">The sequence shown here is derived from an EMBL/GenBank/DDBJ whole genome shotgun (WGS) entry which is preliminary data.</text>
</comment>
<accession>A0A9W9AIU8</accession>
<evidence type="ECO:0000313" key="3">
    <source>
        <dbReference type="EMBL" id="KAJ4482600.1"/>
    </source>
</evidence>
<dbReference type="OrthoDB" id="4121058at2759"/>
<proteinExistence type="predicted"/>
<evidence type="ECO:0000313" key="4">
    <source>
        <dbReference type="Proteomes" id="UP001150266"/>
    </source>
</evidence>
<feature type="coiled-coil region" evidence="1">
    <location>
        <begin position="122"/>
        <end position="149"/>
    </location>
</feature>
<reference evidence="3" key="1">
    <citation type="submission" date="2022-08" db="EMBL/GenBank/DDBJ databases">
        <title>A Global Phylogenomic Analysis of the Shiitake Genus Lentinula.</title>
        <authorList>
            <consortium name="DOE Joint Genome Institute"/>
            <person name="Sierra-Patev S."/>
            <person name="Min B."/>
            <person name="Naranjo-Ortiz M."/>
            <person name="Looney B."/>
            <person name="Konkel Z."/>
            <person name="Slot J.C."/>
            <person name="Sakamoto Y."/>
            <person name="Steenwyk J.L."/>
            <person name="Rokas A."/>
            <person name="Carro J."/>
            <person name="Camarero S."/>
            <person name="Ferreira P."/>
            <person name="Molpeceres G."/>
            <person name="Ruiz-Duenas F.J."/>
            <person name="Serrano A."/>
            <person name="Henrissat B."/>
            <person name="Drula E."/>
            <person name="Hughes K.W."/>
            <person name="Mata J.L."/>
            <person name="Ishikawa N.K."/>
            <person name="Vargas-Isla R."/>
            <person name="Ushijima S."/>
            <person name="Smith C.A."/>
            <person name="Ahrendt S."/>
            <person name="Andreopoulos W."/>
            <person name="He G."/>
            <person name="Labutti K."/>
            <person name="Lipzen A."/>
            <person name="Ng V."/>
            <person name="Riley R."/>
            <person name="Sandor L."/>
            <person name="Barry K."/>
            <person name="Martinez A.T."/>
            <person name="Xiao Y."/>
            <person name="Gibbons J.G."/>
            <person name="Terashima K."/>
            <person name="Grigoriev I.V."/>
            <person name="Hibbett D.S."/>
        </authorList>
    </citation>
    <scope>NUCLEOTIDE SEQUENCE</scope>
    <source>
        <strain evidence="3">JLM2183</strain>
    </source>
</reference>
<dbReference type="EMBL" id="JAOTPV010000005">
    <property type="protein sequence ID" value="KAJ4482600.1"/>
    <property type="molecule type" value="Genomic_DNA"/>
</dbReference>
<feature type="region of interest" description="Disordered" evidence="2">
    <location>
        <begin position="427"/>
        <end position="458"/>
    </location>
</feature>
<evidence type="ECO:0000256" key="2">
    <source>
        <dbReference type="SAM" id="MobiDB-lite"/>
    </source>
</evidence>
<keyword evidence="4" id="KW-1185">Reference proteome</keyword>
<evidence type="ECO:0000256" key="1">
    <source>
        <dbReference type="SAM" id="Coils"/>
    </source>
</evidence>
<protein>
    <submittedName>
        <fullName evidence="3">Uncharacterized protein</fullName>
    </submittedName>
</protein>